<name>A0A1D2MN87_ORCCI</name>
<dbReference type="STRING" id="48709.A0A1D2MN87"/>
<dbReference type="OMA" id="RYKGGGC"/>
<evidence type="ECO:0000256" key="1">
    <source>
        <dbReference type="ARBA" id="ARBA00022574"/>
    </source>
</evidence>
<evidence type="ECO:0000256" key="3">
    <source>
        <dbReference type="PROSITE-ProRule" id="PRU00221"/>
    </source>
</evidence>
<feature type="repeat" description="WD" evidence="3">
    <location>
        <begin position="260"/>
        <end position="301"/>
    </location>
</feature>
<dbReference type="GO" id="GO:0120330">
    <property type="term" value="C:rixosome complex"/>
    <property type="evidence" value="ECO:0007669"/>
    <property type="project" value="TreeGrafter"/>
</dbReference>
<reference evidence="4 5" key="1">
    <citation type="journal article" date="2016" name="Genome Biol. Evol.">
        <title>Gene Family Evolution Reflects Adaptation to Soil Environmental Stressors in the Genome of the Collembolan Orchesella cincta.</title>
        <authorList>
            <person name="Faddeeva-Vakhrusheva A."/>
            <person name="Derks M.F."/>
            <person name="Anvar S.Y."/>
            <person name="Agamennone V."/>
            <person name="Suring W."/>
            <person name="Smit S."/>
            <person name="van Straalen N.M."/>
            <person name="Roelofs D."/>
        </authorList>
    </citation>
    <scope>NUCLEOTIDE SEQUENCE [LARGE SCALE GENOMIC DNA]</scope>
    <source>
        <tissue evidence="4">Mixed pool</tissue>
    </source>
</reference>
<comment type="caution">
    <text evidence="4">The sequence shown here is derived from an EMBL/GenBank/DDBJ whole genome shotgun (WGS) entry which is preliminary data.</text>
</comment>
<evidence type="ECO:0000313" key="4">
    <source>
        <dbReference type="EMBL" id="ODM94550.1"/>
    </source>
</evidence>
<dbReference type="PROSITE" id="PS50294">
    <property type="entry name" value="WD_REPEATS_REGION"/>
    <property type="match status" value="2"/>
</dbReference>
<dbReference type="InterPro" id="IPR001680">
    <property type="entry name" value="WD40_rpt"/>
</dbReference>
<dbReference type="GO" id="GO:0006364">
    <property type="term" value="P:rRNA processing"/>
    <property type="evidence" value="ECO:0007669"/>
    <property type="project" value="TreeGrafter"/>
</dbReference>
<dbReference type="EMBL" id="LJIJ01000789">
    <property type="protein sequence ID" value="ODM94550.1"/>
    <property type="molecule type" value="Genomic_DNA"/>
</dbReference>
<dbReference type="AlphaFoldDB" id="A0A1D2MN87"/>
<dbReference type="GO" id="GO:0006261">
    <property type="term" value="P:DNA-templated DNA replication"/>
    <property type="evidence" value="ECO:0007669"/>
    <property type="project" value="TreeGrafter"/>
</dbReference>
<dbReference type="SUPFAM" id="SSF50978">
    <property type="entry name" value="WD40 repeat-like"/>
    <property type="match status" value="1"/>
</dbReference>
<protein>
    <submittedName>
        <fullName evidence="4">WD repeat-containing protein 18</fullName>
    </submittedName>
</protein>
<dbReference type="Proteomes" id="UP000094527">
    <property type="component" value="Unassembled WGS sequence"/>
</dbReference>
<dbReference type="GO" id="GO:0005656">
    <property type="term" value="C:nuclear pre-replicative complex"/>
    <property type="evidence" value="ECO:0007669"/>
    <property type="project" value="TreeGrafter"/>
</dbReference>
<gene>
    <name evidence="4" type="ORF">Ocin01_12131</name>
</gene>
<dbReference type="InterPro" id="IPR036322">
    <property type="entry name" value="WD40_repeat_dom_sf"/>
</dbReference>
<dbReference type="Gene3D" id="2.130.10.10">
    <property type="entry name" value="YVTN repeat-like/Quinoprotein amine dehydrogenase"/>
    <property type="match status" value="2"/>
</dbReference>
<dbReference type="PANTHER" id="PTHR18763">
    <property type="entry name" value="WD-REPEAT PROTEIN 18"/>
    <property type="match status" value="1"/>
</dbReference>
<keyword evidence="2" id="KW-0677">Repeat</keyword>
<keyword evidence="1 3" id="KW-0853">WD repeat</keyword>
<evidence type="ECO:0000256" key="2">
    <source>
        <dbReference type="ARBA" id="ARBA00022737"/>
    </source>
</evidence>
<dbReference type="OrthoDB" id="756370at2759"/>
<keyword evidence="5" id="KW-1185">Reference proteome</keyword>
<dbReference type="InterPro" id="IPR015943">
    <property type="entry name" value="WD40/YVTN_repeat-like_dom_sf"/>
</dbReference>
<evidence type="ECO:0000313" key="5">
    <source>
        <dbReference type="Proteomes" id="UP000094527"/>
    </source>
</evidence>
<dbReference type="Pfam" id="PF00400">
    <property type="entry name" value="WD40"/>
    <property type="match status" value="2"/>
</dbReference>
<feature type="repeat" description="WD" evidence="3">
    <location>
        <begin position="115"/>
        <end position="147"/>
    </location>
</feature>
<dbReference type="SMART" id="SM00320">
    <property type="entry name" value="WD40"/>
    <property type="match status" value="4"/>
</dbReference>
<proteinExistence type="predicted"/>
<accession>A0A1D2MN87</accession>
<dbReference type="PANTHER" id="PTHR18763:SF0">
    <property type="entry name" value="WD REPEAT-CONTAINING PROTEIN 18"/>
    <property type="match status" value="1"/>
</dbReference>
<dbReference type="PROSITE" id="PS50082">
    <property type="entry name" value="WD_REPEATS_2"/>
    <property type="match status" value="2"/>
</dbReference>
<organism evidence="4 5">
    <name type="scientific">Orchesella cincta</name>
    <name type="common">Springtail</name>
    <name type="synonym">Podura cincta</name>
    <dbReference type="NCBI Taxonomy" id="48709"/>
    <lineage>
        <taxon>Eukaryota</taxon>
        <taxon>Metazoa</taxon>
        <taxon>Ecdysozoa</taxon>
        <taxon>Arthropoda</taxon>
        <taxon>Hexapoda</taxon>
        <taxon>Collembola</taxon>
        <taxon>Entomobryomorpha</taxon>
        <taxon>Entomobryoidea</taxon>
        <taxon>Orchesellidae</taxon>
        <taxon>Orchesellinae</taxon>
        <taxon>Orchesella</taxon>
    </lineage>
</organism>
<dbReference type="InterPro" id="IPR045227">
    <property type="entry name" value="WDR18/Ipi3/RID3"/>
</dbReference>
<sequence>MEVLISTDSSVESKTSLNLWNPLTGTRLASFRGPPAAPSSLAFIRDEGFAVVEMGKPFIHFWQYGTPTQTSRRILCSGKPGPMCISPDGNFLAVAVEEKISIWQAATGRIVTVINSAHYRPVTALKFNDDGTYLISGAQDGMVLAWQFLVLVSGVSSVPFHSWSDHTLAITGIHVGMGGRKAAVFTVGQDRSLKIYSLINGNLMLSVGFPMPLTYVVADAAESAVYAGGADGSIYQMKLGSPPRSIEHHVATESVTDFIFRKHNHSITALAISADGYHLASGDESGTIHIWDLYSRQAVKSIGNSKTRITNLIFWIGNPDGARSGKKPTIVFPEVPKLIESNEDERQDKEKLVAVWNRFEQPCETDDIHYHRGVKRPVGSLGACAEINELKMRLTKCELVNQKLHEFYVDQVLCNNTNNIGNKKRKT</sequence>